<comment type="caution">
    <text evidence="1">The sequence shown here is derived from an EMBL/GenBank/DDBJ whole genome shotgun (WGS) entry which is preliminary data.</text>
</comment>
<dbReference type="SUPFAM" id="SSF53649">
    <property type="entry name" value="Alkaline phosphatase-like"/>
    <property type="match status" value="1"/>
</dbReference>
<proteinExistence type="predicted"/>
<keyword evidence="2" id="KW-1185">Reference proteome</keyword>
<dbReference type="AlphaFoldDB" id="A0A318KJW8"/>
<evidence type="ECO:0000313" key="2">
    <source>
        <dbReference type="Proteomes" id="UP000247612"/>
    </source>
</evidence>
<dbReference type="OrthoDB" id="9779418at2"/>
<protein>
    <submittedName>
        <fullName evidence="1">Putative AlkP superfamily pyrophosphatase or phosphodiesterase</fullName>
    </submittedName>
</protein>
<dbReference type="Pfam" id="PF01663">
    <property type="entry name" value="Phosphodiest"/>
    <property type="match status" value="1"/>
</dbReference>
<accession>A0A318KJW8</accession>
<dbReference type="PANTHER" id="PTHR10151:SF120">
    <property type="entry name" value="BIS(5'-ADENOSYL)-TRIPHOSPHATASE"/>
    <property type="match status" value="1"/>
</dbReference>
<dbReference type="InterPro" id="IPR002591">
    <property type="entry name" value="Phosphodiest/P_Trfase"/>
</dbReference>
<evidence type="ECO:0000313" key="1">
    <source>
        <dbReference type="EMBL" id="PXX76211.1"/>
    </source>
</evidence>
<dbReference type="EMBL" id="QJKH01000014">
    <property type="protein sequence ID" value="PXX76211.1"/>
    <property type="molecule type" value="Genomic_DNA"/>
</dbReference>
<gene>
    <name evidence="1" type="ORF">DES51_11466</name>
</gene>
<dbReference type="STRING" id="1034346.GCA_000313565_01851"/>
<organism evidence="1 2">
    <name type="scientific">Dielma fastidiosa</name>
    <dbReference type="NCBI Taxonomy" id="1034346"/>
    <lineage>
        <taxon>Bacteria</taxon>
        <taxon>Bacillati</taxon>
        <taxon>Bacillota</taxon>
        <taxon>Erysipelotrichia</taxon>
        <taxon>Erysipelotrichales</taxon>
        <taxon>Erysipelotrichaceae</taxon>
        <taxon>Dielma</taxon>
    </lineage>
</organism>
<name>A0A318KJW8_9FIRM</name>
<dbReference type="Gene3D" id="3.40.720.10">
    <property type="entry name" value="Alkaline Phosphatase, subunit A"/>
    <property type="match status" value="1"/>
</dbReference>
<sequence length="431" mass="49181">MKKHKLLVFCLDALCTLDLEYMKELPHFKFMFENGSMVKHVEPVYPSLTYPCHCSIITGCTVNHHGVPHNEIVGVERKDAPWYNQRSDIKCPTLFDLFKANGYTTCSLTWPVSGKADIDLNMPMIVPIGYQGFNPYQFLEDNASKALLDRYYWKYGRYLKGKDRNLDLYTMALAADVIRDYAQPDIMFVKMCDLDSVRHEYGIDNEQVKAQLRKHDEEFGVLVESIKRYGDFENTNFVILGDHGQQDVKRCLNMNLLLKQHGFIRCNEKGELIDYDAYCHSAALSAWIQLKNPEDSAMRAKVYEFLKMIKADPQYNIGYLFTKEEAETQFGLSGPLDFVLEGKEPMSFQTTLAGNDLFAKHLPAGYHQTLASHGHLPSRDETTTFIACGPAIQKGVVIERSAMVNEAPTMAAMFSLTMDHIDGTVWQELLK</sequence>
<dbReference type="InterPro" id="IPR017850">
    <property type="entry name" value="Alkaline_phosphatase_core_sf"/>
</dbReference>
<dbReference type="Proteomes" id="UP000247612">
    <property type="component" value="Unassembled WGS sequence"/>
</dbReference>
<dbReference type="GO" id="GO:0016787">
    <property type="term" value="F:hydrolase activity"/>
    <property type="evidence" value="ECO:0007669"/>
    <property type="project" value="UniProtKB-ARBA"/>
</dbReference>
<dbReference type="PANTHER" id="PTHR10151">
    <property type="entry name" value="ECTONUCLEOTIDE PYROPHOSPHATASE/PHOSPHODIESTERASE"/>
    <property type="match status" value="1"/>
</dbReference>
<dbReference type="RefSeq" id="WP_022938156.1">
    <property type="nucleotide sequence ID" value="NZ_CABKRQ010000004.1"/>
</dbReference>
<dbReference type="CDD" id="cd16018">
    <property type="entry name" value="Enpp"/>
    <property type="match status" value="1"/>
</dbReference>
<reference evidence="1 2" key="1">
    <citation type="submission" date="2018-05" db="EMBL/GenBank/DDBJ databases">
        <title>Genomic Encyclopedia of Type Strains, Phase IV (KMG-IV): sequencing the most valuable type-strain genomes for metagenomic binning, comparative biology and taxonomic classification.</title>
        <authorList>
            <person name="Goeker M."/>
        </authorList>
    </citation>
    <scope>NUCLEOTIDE SEQUENCE [LARGE SCALE GENOMIC DNA]</scope>
    <source>
        <strain evidence="1 2">JC118</strain>
    </source>
</reference>